<evidence type="ECO:0000256" key="1">
    <source>
        <dbReference type="ARBA" id="ARBA00004141"/>
    </source>
</evidence>
<evidence type="ECO:0000256" key="4">
    <source>
        <dbReference type="ARBA" id="ARBA00022544"/>
    </source>
</evidence>
<feature type="transmembrane region" description="Helical" evidence="8">
    <location>
        <begin position="83"/>
        <end position="115"/>
    </location>
</feature>
<evidence type="ECO:0000313" key="10">
    <source>
        <dbReference type="Proteomes" id="UP000035214"/>
    </source>
</evidence>
<evidence type="ECO:0000256" key="6">
    <source>
        <dbReference type="ARBA" id="ARBA00022989"/>
    </source>
</evidence>
<feature type="transmembrane region" description="Helical" evidence="8">
    <location>
        <begin position="42"/>
        <end position="63"/>
    </location>
</feature>
<feature type="transmembrane region" description="Helical" evidence="8">
    <location>
        <begin position="12"/>
        <end position="30"/>
    </location>
</feature>
<dbReference type="RefSeq" id="WP_046954587.1">
    <property type="nucleotide sequence ID" value="NZ_LCYI01000019.1"/>
</dbReference>
<comment type="similarity">
    <text evidence="2">Belongs to the amino acid-polyamine-organocation (APC) superfamily. Spore germination protein (SGP) (TC 2.A.3.9) family.</text>
</comment>
<dbReference type="AlphaFoldDB" id="A0A0G8F221"/>
<dbReference type="Proteomes" id="UP000035214">
    <property type="component" value="Unassembled WGS sequence"/>
</dbReference>
<organism evidence="9 10">
    <name type="scientific">Bacillus cereus</name>
    <dbReference type="NCBI Taxonomy" id="1396"/>
    <lineage>
        <taxon>Bacteria</taxon>
        <taxon>Bacillati</taxon>
        <taxon>Bacillota</taxon>
        <taxon>Bacilli</taxon>
        <taxon>Bacillales</taxon>
        <taxon>Bacillaceae</taxon>
        <taxon>Bacillus</taxon>
        <taxon>Bacillus cereus group</taxon>
    </lineage>
</organism>
<keyword evidence="4" id="KW-0309">Germination</keyword>
<gene>
    <name evidence="9" type="ORF">B4077_3699</name>
</gene>
<comment type="subcellular location">
    <subcellularLocation>
        <location evidence="1">Membrane</location>
        <topology evidence="1">Multi-pass membrane protein</topology>
    </subcellularLocation>
</comment>
<feature type="transmembrane region" description="Helical" evidence="8">
    <location>
        <begin position="185"/>
        <end position="207"/>
    </location>
</feature>
<keyword evidence="5 8" id="KW-0812">Transmembrane</keyword>
<accession>A0A0G8F221</accession>
<feature type="transmembrane region" description="Helical" evidence="8">
    <location>
        <begin position="121"/>
        <end position="141"/>
    </location>
</feature>
<evidence type="ECO:0000256" key="8">
    <source>
        <dbReference type="SAM" id="Phobius"/>
    </source>
</evidence>
<dbReference type="Gene3D" id="1.20.1740.10">
    <property type="entry name" value="Amino acid/polyamine transporter I"/>
    <property type="match status" value="1"/>
</dbReference>
<dbReference type="EMBL" id="LCYI01000019">
    <property type="protein sequence ID" value="KLA30479.1"/>
    <property type="molecule type" value="Genomic_DNA"/>
</dbReference>
<sequence>MTKRAKREISLFQYILTISGVQVGFGVLTLPREVAQGANTDGWISIIIGCAITTLVSLCIVKIMEKHPGYTLLDVLTRYLGKWLGRVAMIFWILYAVLAAVSLIFSLLYVIHIWILPRSPMFLIMMLLSIPMVMLACKGVLIISRYAVFTVLFTLWMPLLLFIPLKDGHWVYLLPLLKVSALRDFWGTASYFIVFLFPVFFLLYMTLYQHWKRRKI</sequence>
<evidence type="ECO:0000256" key="5">
    <source>
        <dbReference type="ARBA" id="ARBA00022692"/>
    </source>
</evidence>
<feature type="transmembrane region" description="Helical" evidence="8">
    <location>
        <begin position="146"/>
        <end position="165"/>
    </location>
</feature>
<protein>
    <submittedName>
        <fullName evidence="9">Uncharacterized protein</fullName>
    </submittedName>
</protein>
<evidence type="ECO:0000313" key="9">
    <source>
        <dbReference type="EMBL" id="KLA30479.1"/>
    </source>
</evidence>
<dbReference type="InterPro" id="IPR004761">
    <property type="entry name" value="Spore_GerAB"/>
</dbReference>
<dbReference type="GO" id="GO:0016020">
    <property type="term" value="C:membrane"/>
    <property type="evidence" value="ECO:0007669"/>
    <property type="project" value="UniProtKB-SubCell"/>
</dbReference>
<keyword evidence="6 8" id="KW-1133">Transmembrane helix</keyword>
<dbReference type="NCBIfam" id="TIGR00912">
    <property type="entry name" value="2A0309"/>
    <property type="match status" value="1"/>
</dbReference>
<dbReference type="PANTHER" id="PTHR34975">
    <property type="entry name" value="SPORE GERMINATION PROTEIN A2"/>
    <property type="match status" value="1"/>
</dbReference>
<proteinExistence type="inferred from homology"/>
<dbReference type="Pfam" id="PF03845">
    <property type="entry name" value="Spore_permease"/>
    <property type="match status" value="1"/>
</dbReference>
<evidence type="ECO:0000256" key="2">
    <source>
        <dbReference type="ARBA" id="ARBA00007998"/>
    </source>
</evidence>
<dbReference type="PATRIC" id="fig|1396.428.peg.2994"/>
<reference evidence="9 10" key="1">
    <citation type="submission" date="2015-04" db="EMBL/GenBank/DDBJ databases">
        <title>Draft Genome Sequences of Eight Spore-Forming Food Isolates of Bacillus cereus Genome sequencing.</title>
        <authorList>
            <person name="Krawcyk A.O."/>
            <person name="de Jong A."/>
            <person name="Eijlander R.T."/>
            <person name="Berendsen E.M."/>
            <person name="Holsappel S."/>
            <person name="Wells-Bennik M."/>
            <person name="Kuipers O.P."/>
        </authorList>
    </citation>
    <scope>NUCLEOTIDE SEQUENCE [LARGE SCALE GENOMIC DNA]</scope>
    <source>
        <strain evidence="9 10">B4077</strain>
    </source>
</reference>
<dbReference type="PANTHER" id="PTHR34975:SF2">
    <property type="entry name" value="SPORE GERMINATION PROTEIN A2"/>
    <property type="match status" value="1"/>
</dbReference>
<keyword evidence="7 8" id="KW-0472">Membrane</keyword>
<comment type="caution">
    <text evidence="9">The sequence shown here is derived from an EMBL/GenBank/DDBJ whole genome shotgun (WGS) entry which is preliminary data.</text>
</comment>
<evidence type="ECO:0000256" key="3">
    <source>
        <dbReference type="ARBA" id="ARBA00022448"/>
    </source>
</evidence>
<name>A0A0G8F221_BACCE</name>
<keyword evidence="3" id="KW-0813">Transport</keyword>
<evidence type="ECO:0000256" key="7">
    <source>
        <dbReference type="ARBA" id="ARBA00023136"/>
    </source>
</evidence>
<dbReference type="GO" id="GO:0009847">
    <property type="term" value="P:spore germination"/>
    <property type="evidence" value="ECO:0007669"/>
    <property type="project" value="InterPro"/>
</dbReference>